<dbReference type="GO" id="GO:0005737">
    <property type="term" value="C:cytoplasm"/>
    <property type="evidence" value="ECO:0007669"/>
    <property type="project" value="TreeGrafter"/>
</dbReference>
<sequence>MSNDTNSGQSTPDDAWSIATRVVSQGRPLPAPGAPVNDGITLSSTFHAGGELDYGRVGNPTWTALEETIANLEHARGALTFPAGQAAINAVLELVPVGGIVVAPEHPYSGTRGRMHELAQAGRFSLRSYRAEPDADLTDALTGAHLLWIESPTNPLLEISDIEKLSQQAHQYGTSISENATGAIVAMDATFATPYFVQPLSLGVDIVVHSATKYLAGHSDVLMGAIAANDEHLLSLLHTHRTLSGAIPGPFEAYLTLRGIRTLALRMEKSVANAGIIAQRLSEHPRVSKVRYPGLASHPGHGLAMATTGACAVISFDVASAQQAEAIADSTTLWVHATSIGGVESLIERRARWPFEHPDIPAELIRLSVGIEDVDDLWNDLNRAINENS</sequence>
<dbReference type="InterPro" id="IPR015421">
    <property type="entry name" value="PyrdxlP-dep_Trfase_major"/>
</dbReference>
<evidence type="ECO:0000313" key="4">
    <source>
        <dbReference type="EMBL" id="CAB4864485.1"/>
    </source>
</evidence>
<dbReference type="PROSITE" id="PS00868">
    <property type="entry name" value="CYS_MET_METAB_PP"/>
    <property type="match status" value="1"/>
</dbReference>
<dbReference type="EMBL" id="CAFBLM010000013">
    <property type="protein sequence ID" value="CAB4864485.1"/>
    <property type="molecule type" value="Genomic_DNA"/>
</dbReference>
<keyword evidence="3" id="KW-0663">Pyridoxal phosphate</keyword>
<dbReference type="GO" id="GO:0019346">
    <property type="term" value="P:transsulfuration"/>
    <property type="evidence" value="ECO:0007669"/>
    <property type="project" value="InterPro"/>
</dbReference>
<dbReference type="PIRSF" id="PIRSF001434">
    <property type="entry name" value="CGS"/>
    <property type="match status" value="1"/>
</dbReference>
<dbReference type="GO" id="GO:0030170">
    <property type="term" value="F:pyridoxal phosphate binding"/>
    <property type="evidence" value="ECO:0007669"/>
    <property type="project" value="InterPro"/>
</dbReference>
<evidence type="ECO:0000256" key="1">
    <source>
        <dbReference type="ARBA" id="ARBA00001933"/>
    </source>
</evidence>
<protein>
    <submittedName>
        <fullName evidence="4">Unannotated protein</fullName>
    </submittedName>
</protein>
<dbReference type="Gene3D" id="3.90.1150.10">
    <property type="entry name" value="Aspartate Aminotransferase, domain 1"/>
    <property type="match status" value="1"/>
</dbReference>
<comment type="similarity">
    <text evidence="2">Belongs to the trans-sulfuration enzymes family.</text>
</comment>
<comment type="cofactor">
    <cofactor evidence="1">
        <name>pyridoxal 5'-phosphate</name>
        <dbReference type="ChEBI" id="CHEBI:597326"/>
    </cofactor>
</comment>
<dbReference type="InterPro" id="IPR015424">
    <property type="entry name" value="PyrdxlP-dep_Trfase"/>
</dbReference>
<dbReference type="InterPro" id="IPR000277">
    <property type="entry name" value="Cys/Met-Metab_PyrdxlP-dep_enz"/>
</dbReference>
<name>A0A6J7D657_9ZZZZ</name>
<accession>A0A6J7D657</accession>
<gene>
    <name evidence="4" type="ORF">UFOPK3401_00441</name>
</gene>
<dbReference type="InterPro" id="IPR054542">
    <property type="entry name" value="Cys_met_metab_PP"/>
</dbReference>
<dbReference type="AlphaFoldDB" id="A0A6J7D657"/>
<evidence type="ECO:0000256" key="2">
    <source>
        <dbReference type="ARBA" id="ARBA00009077"/>
    </source>
</evidence>
<dbReference type="GO" id="GO:0019343">
    <property type="term" value="P:cysteine biosynthetic process via cystathionine"/>
    <property type="evidence" value="ECO:0007669"/>
    <property type="project" value="TreeGrafter"/>
</dbReference>
<dbReference type="PANTHER" id="PTHR11808">
    <property type="entry name" value="TRANS-SULFURATION ENZYME FAMILY MEMBER"/>
    <property type="match status" value="1"/>
</dbReference>
<dbReference type="InterPro" id="IPR015422">
    <property type="entry name" value="PyrdxlP-dep_Trfase_small"/>
</dbReference>
<dbReference type="Gene3D" id="3.40.640.10">
    <property type="entry name" value="Type I PLP-dependent aspartate aminotransferase-like (Major domain)"/>
    <property type="match status" value="1"/>
</dbReference>
<evidence type="ECO:0000256" key="3">
    <source>
        <dbReference type="ARBA" id="ARBA00022898"/>
    </source>
</evidence>
<dbReference type="Pfam" id="PF01053">
    <property type="entry name" value="Cys_Met_Meta_PP"/>
    <property type="match status" value="1"/>
</dbReference>
<reference evidence="4" key="1">
    <citation type="submission" date="2020-05" db="EMBL/GenBank/DDBJ databases">
        <authorList>
            <person name="Chiriac C."/>
            <person name="Salcher M."/>
            <person name="Ghai R."/>
            <person name="Kavagutti S V."/>
        </authorList>
    </citation>
    <scope>NUCLEOTIDE SEQUENCE</scope>
</reference>
<dbReference type="SUPFAM" id="SSF53383">
    <property type="entry name" value="PLP-dependent transferases"/>
    <property type="match status" value="1"/>
</dbReference>
<proteinExistence type="inferred from homology"/>
<dbReference type="GO" id="GO:0004123">
    <property type="term" value="F:cystathionine gamma-lyase activity"/>
    <property type="evidence" value="ECO:0007669"/>
    <property type="project" value="TreeGrafter"/>
</dbReference>
<organism evidence="4">
    <name type="scientific">freshwater metagenome</name>
    <dbReference type="NCBI Taxonomy" id="449393"/>
    <lineage>
        <taxon>unclassified sequences</taxon>
        <taxon>metagenomes</taxon>
        <taxon>ecological metagenomes</taxon>
    </lineage>
</organism>
<dbReference type="PANTHER" id="PTHR11808:SF15">
    <property type="entry name" value="CYSTATHIONINE GAMMA-LYASE"/>
    <property type="match status" value="1"/>
</dbReference>